<protein>
    <submittedName>
        <fullName evidence="2">Uncharacterized protein</fullName>
    </submittedName>
</protein>
<proteinExistence type="predicted"/>
<dbReference type="Proteomes" id="UP000822688">
    <property type="component" value="Chromosome 11"/>
</dbReference>
<evidence type="ECO:0000256" key="1">
    <source>
        <dbReference type="SAM" id="MobiDB-lite"/>
    </source>
</evidence>
<dbReference type="AlphaFoldDB" id="A0A8T0GCV7"/>
<gene>
    <name evidence="2" type="ORF">KC19_11G083100</name>
</gene>
<name>A0A8T0GCV7_CERPU</name>
<accession>A0A8T0GCV7</accession>
<dbReference type="EMBL" id="CM026432">
    <property type="protein sequence ID" value="KAG0556840.1"/>
    <property type="molecule type" value="Genomic_DNA"/>
</dbReference>
<organism evidence="2 3">
    <name type="scientific">Ceratodon purpureus</name>
    <name type="common">Fire moss</name>
    <name type="synonym">Dicranum purpureum</name>
    <dbReference type="NCBI Taxonomy" id="3225"/>
    <lineage>
        <taxon>Eukaryota</taxon>
        <taxon>Viridiplantae</taxon>
        <taxon>Streptophyta</taxon>
        <taxon>Embryophyta</taxon>
        <taxon>Bryophyta</taxon>
        <taxon>Bryophytina</taxon>
        <taxon>Bryopsida</taxon>
        <taxon>Dicranidae</taxon>
        <taxon>Pseudoditrichales</taxon>
        <taxon>Ditrichaceae</taxon>
        <taxon>Ceratodon</taxon>
    </lineage>
</organism>
<comment type="caution">
    <text evidence="2">The sequence shown here is derived from an EMBL/GenBank/DDBJ whole genome shotgun (WGS) entry which is preliminary data.</text>
</comment>
<sequence>MSPSSDGDPENNVAETHSQEPDVDTVQSGRVAAGQGSPRVKKSSNPVGGALSTRRQAFLRNTLCPSPGASPGTQTDAGSVLGPKKGNVGRGRVTQGVARTEKVSNMKALAQIGVQEKFRAPATVTDAGKGRGRGVKPAKRKRDGSMP</sequence>
<reference evidence="2 3" key="1">
    <citation type="submission" date="2020-06" db="EMBL/GenBank/DDBJ databases">
        <title>WGS assembly of Ceratodon purpureus strain R40.</title>
        <authorList>
            <person name="Carey S.B."/>
            <person name="Jenkins J."/>
            <person name="Shu S."/>
            <person name="Lovell J.T."/>
            <person name="Sreedasyam A."/>
            <person name="Maumus F."/>
            <person name="Tiley G.P."/>
            <person name="Fernandez-Pozo N."/>
            <person name="Barry K."/>
            <person name="Chen C."/>
            <person name="Wang M."/>
            <person name="Lipzen A."/>
            <person name="Daum C."/>
            <person name="Saski C.A."/>
            <person name="Payton A.C."/>
            <person name="Mcbreen J.C."/>
            <person name="Conrad R.E."/>
            <person name="Kollar L.M."/>
            <person name="Olsson S."/>
            <person name="Huttunen S."/>
            <person name="Landis J.B."/>
            <person name="Wickett N.J."/>
            <person name="Johnson M.G."/>
            <person name="Rensing S.A."/>
            <person name="Grimwood J."/>
            <person name="Schmutz J."/>
            <person name="Mcdaniel S.F."/>
        </authorList>
    </citation>
    <scope>NUCLEOTIDE SEQUENCE [LARGE SCALE GENOMIC DNA]</scope>
    <source>
        <strain evidence="2 3">R40</strain>
    </source>
</reference>
<feature type="region of interest" description="Disordered" evidence="1">
    <location>
        <begin position="122"/>
        <end position="147"/>
    </location>
</feature>
<feature type="region of interest" description="Disordered" evidence="1">
    <location>
        <begin position="1"/>
        <end position="94"/>
    </location>
</feature>
<feature type="compositionally biased region" description="Basic residues" evidence="1">
    <location>
        <begin position="130"/>
        <end position="147"/>
    </location>
</feature>
<evidence type="ECO:0000313" key="2">
    <source>
        <dbReference type="EMBL" id="KAG0556840.1"/>
    </source>
</evidence>
<evidence type="ECO:0000313" key="3">
    <source>
        <dbReference type="Proteomes" id="UP000822688"/>
    </source>
</evidence>
<keyword evidence="3" id="KW-1185">Reference proteome</keyword>